<dbReference type="InterPro" id="IPR050297">
    <property type="entry name" value="LipidA_mod_glycosyltrf_83"/>
</dbReference>
<keyword evidence="4" id="KW-0808">Transferase</keyword>
<dbReference type="Pfam" id="PF13231">
    <property type="entry name" value="PMT_2"/>
    <property type="match status" value="1"/>
</dbReference>
<dbReference type="AlphaFoldDB" id="A0A0G0R9Y9"/>
<feature type="transmembrane region" description="Helical" evidence="8">
    <location>
        <begin position="12"/>
        <end position="31"/>
    </location>
</feature>
<proteinExistence type="predicted"/>
<evidence type="ECO:0000259" key="9">
    <source>
        <dbReference type="Pfam" id="PF13231"/>
    </source>
</evidence>
<gene>
    <name evidence="10" type="ORF">UT39_C0018G0005</name>
</gene>
<dbReference type="Proteomes" id="UP000034246">
    <property type="component" value="Unassembled WGS sequence"/>
</dbReference>
<feature type="transmembrane region" description="Helical" evidence="8">
    <location>
        <begin position="146"/>
        <end position="164"/>
    </location>
</feature>
<name>A0A0G0R9Y9_9BACT</name>
<evidence type="ECO:0000256" key="8">
    <source>
        <dbReference type="SAM" id="Phobius"/>
    </source>
</evidence>
<dbReference type="STRING" id="1618550.UT39_C0018G0005"/>
<dbReference type="InterPro" id="IPR038731">
    <property type="entry name" value="RgtA/B/C-like"/>
</dbReference>
<keyword evidence="3" id="KW-0328">Glycosyltransferase</keyword>
<feature type="transmembrane region" description="Helical" evidence="8">
    <location>
        <begin position="98"/>
        <end position="117"/>
    </location>
</feature>
<evidence type="ECO:0000313" key="10">
    <source>
        <dbReference type="EMBL" id="KKR10532.1"/>
    </source>
</evidence>
<evidence type="ECO:0000256" key="7">
    <source>
        <dbReference type="ARBA" id="ARBA00023136"/>
    </source>
</evidence>
<reference evidence="10 11" key="1">
    <citation type="journal article" date="2015" name="Nature">
        <title>rRNA introns, odd ribosomes, and small enigmatic genomes across a large radiation of phyla.</title>
        <authorList>
            <person name="Brown C.T."/>
            <person name="Hug L.A."/>
            <person name="Thomas B.C."/>
            <person name="Sharon I."/>
            <person name="Castelle C.J."/>
            <person name="Singh A."/>
            <person name="Wilkins M.J."/>
            <person name="Williams K.H."/>
            <person name="Banfield J.F."/>
        </authorList>
    </citation>
    <scope>NUCLEOTIDE SEQUENCE [LARGE SCALE GENOMIC DNA]</scope>
</reference>
<sequence length="582" mass="66277">MKRIINVDERLFFLIFFTLAIFLRLIFLNVLPPALANDEANVILNAQSLINTGKNIPGVVTGVFGLHSGETGGGIHSEFSSYFLALIYLISGFSQTTARLPFVVAGVGVVVFLYLIADELFGKKISKIVLVLAVVNPWMVQFSRSGYEAIIAAFFYLISIYLFLKNRGWKIFYSLPFLLFGFFSYFSAKTLLLPITFSFLVFALITKNKENVKPVISLNILTAVFLFLYFLALSKSPAGARIAEFSPENFSNQVNYARTHSVDFPLAQFIENKAVENLIYRIKATLGGASLSFLFVDGVPESSGHLQIPQQGPMYLIDLFFVFVGFIFLARRDLKKLTFLLLLVAASFLPNFFDIANSTYSMRPVLLIPMLILFSAYGIVSLLEIIKNKKFRVLAVLATAFIYLFFFTRFIFQYYYRLPIEENDTFFFQDKIATNYIRALERVEPSVKVVWVTPSPKFTFYRFIFFGDYYKNSFDIKKINLRLASQDYSFGNVLFQSECPKEFSKDSLYLVDATMKCRLADPSAIVANINDAGVKYQLSRDPLCAGFGHRRYPLIKEFNLLRVESLSIKDFCDNYVISDQLP</sequence>
<dbReference type="PANTHER" id="PTHR33908">
    <property type="entry name" value="MANNOSYLTRANSFERASE YKCB-RELATED"/>
    <property type="match status" value="1"/>
</dbReference>
<keyword evidence="7 8" id="KW-0472">Membrane</keyword>
<feature type="transmembrane region" description="Helical" evidence="8">
    <location>
        <begin position="312"/>
        <end position="330"/>
    </location>
</feature>
<evidence type="ECO:0000256" key="2">
    <source>
        <dbReference type="ARBA" id="ARBA00022475"/>
    </source>
</evidence>
<evidence type="ECO:0000256" key="5">
    <source>
        <dbReference type="ARBA" id="ARBA00022692"/>
    </source>
</evidence>
<evidence type="ECO:0000313" key="11">
    <source>
        <dbReference type="Proteomes" id="UP000034246"/>
    </source>
</evidence>
<feature type="domain" description="Glycosyltransferase RgtA/B/C/D-like" evidence="9">
    <location>
        <begin position="80"/>
        <end position="228"/>
    </location>
</feature>
<evidence type="ECO:0000256" key="6">
    <source>
        <dbReference type="ARBA" id="ARBA00022989"/>
    </source>
</evidence>
<feature type="transmembrane region" description="Helical" evidence="8">
    <location>
        <begin position="337"/>
        <end position="353"/>
    </location>
</feature>
<protein>
    <recommendedName>
        <fullName evidence="9">Glycosyltransferase RgtA/B/C/D-like domain-containing protein</fullName>
    </recommendedName>
</protein>
<dbReference type="PANTHER" id="PTHR33908:SF11">
    <property type="entry name" value="MEMBRANE PROTEIN"/>
    <property type="match status" value="1"/>
</dbReference>
<dbReference type="GO" id="GO:0016763">
    <property type="term" value="F:pentosyltransferase activity"/>
    <property type="evidence" value="ECO:0007669"/>
    <property type="project" value="TreeGrafter"/>
</dbReference>
<dbReference type="EMBL" id="LBWP01000018">
    <property type="protein sequence ID" value="KKR10532.1"/>
    <property type="molecule type" value="Genomic_DNA"/>
</dbReference>
<feature type="transmembrane region" description="Helical" evidence="8">
    <location>
        <begin position="278"/>
        <end position="296"/>
    </location>
</feature>
<keyword evidence="6 8" id="KW-1133">Transmembrane helix</keyword>
<comment type="subcellular location">
    <subcellularLocation>
        <location evidence="1">Cell membrane</location>
        <topology evidence="1">Multi-pass membrane protein</topology>
    </subcellularLocation>
</comment>
<accession>A0A0G0R9Y9</accession>
<evidence type="ECO:0000256" key="3">
    <source>
        <dbReference type="ARBA" id="ARBA00022676"/>
    </source>
</evidence>
<keyword evidence="2" id="KW-1003">Cell membrane</keyword>
<feature type="transmembrane region" description="Helical" evidence="8">
    <location>
        <begin position="215"/>
        <end position="233"/>
    </location>
</feature>
<evidence type="ECO:0000256" key="4">
    <source>
        <dbReference type="ARBA" id="ARBA00022679"/>
    </source>
</evidence>
<feature type="transmembrane region" description="Helical" evidence="8">
    <location>
        <begin position="393"/>
        <end position="416"/>
    </location>
</feature>
<evidence type="ECO:0000256" key="1">
    <source>
        <dbReference type="ARBA" id="ARBA00004651"/>
    </source>
</evidence>
<comment type="caution">
    <text evidence="10">The sequence shown here is derived from an EMBL/GenBank/DDBJ whole genome shotgun (WGS) entry which is preliminary data.</text>
</comment>
<feature type="transmembrane region" description="Helical" evidence="8">
    <location>
        <begin position="365"/>
        <end position="386"/>
    </location>
</feature>
<keyword evidence="5 8" id="KW-0812">Transmembrane</keyword>
<dbReference type="GO" id="GO:0009103">
    <property type="term" value="P:lipopolysaccharide biosynthetic process"/>
    <property type="evidence" value="ECO:0007669"/>
    <property type="project" value="UniProtKB-ARBA"/>
</dbReference>
<dbReference type="GO" id="GO:0005886">
    <property type="term" value="C:plasma membrane"/>
    <property type="evidence" value="ECO:0007669"/>
    <property type="project" value="UniProtKB-SubCell"/>
</dbReference>
<organism evidence="10 11">
    <name type="scientific">Candidatus Woesebacteria bacterium GW2011_GWA1_39_21</name>
    <dbReference type="NCBI Taxonomy" id="1618550"/>
    <lineage>
        <taxon>Bacteria</taxon>
        <taxon>Candidatus Woeseibacteriota</taxon>
    </lineage>
</organism>
<feature type="transmembrane region" description="Helical" evidence="8">
    <location>
        <begin position="176"/>
        <end position="203"/>
    </location>
</feature>